<evidence type="ECO:0000256" key="1">
    <source>
        <dbReference type="SAM" id="Phobius"/>
    </source>
</evidence>
<protein>
    <submittedName>
        <fullName evidence="2">Uncharacterized protein</fullName>
    </submittedName>
</protein>
<evidence type="ECO:0000313" key="2">
    <source>
        <dbReference type="EMBL" id="AZG44281.1"/>
    </source>
</evidence>
<feature type="transmembrane region" description="Helical" evidence="1">
    <location>
        <begin position="29"/>
        <end position="50"/>
    </location>
</feature>
<organism evidence="2 3">
    <name type="scientific">Gordonia insulae</name>
    <dbReference type="NCBI Taxonomy" id="2420509"/>
    <lineage>
        <taxon>Bacteria</taxon>
        <taxon>Bacillati</taxon>
        <taxon>Actinomycetota</taxon>
        <taxon>Actinomycetes</taxon>
        <taxon>Mycobacteriales</taxon>
        <taxon>Gordoniaceae</taxon>
        <taxon>Gordonia</taxon>
    </lineage>
</organism>
<name>A0A3G8JGK6_9ACTN</name>
<gene>
    <name evidence="2" type="ORF">D7316_00865</name>
</gene>
<keyword evidence="3" id="KW-1185">Reference proteome</keyword>
<proteinExistence type="predicted"/>
<reference evidence="2 3" key="1">
    <citation type="submission" date="2018-11" db="EMBL/GenBank/DDBJ databases">
        <title>Gordonia insulae sp. nov., isolated from an island soil.</title>
        <authorList>
            <person name="Kim Y.S."/>
            <person name="Kim S.B."/>
        </authorList>
    </citation>
    <scope>NUCLEOTIDE SEQUENCE [LARGE SCALE GENOMIC DNA]</scope>
    <source>
        <strain evidence="2 3">MMS17-SY073</strain>
    </source>
</reference>
<sequence length="203" mass="22079">MSRRVTSDCPAPSAFHYRPTDMSRRVRRCAVTVTTAIFLMSALGGCLVWPSADDEDNCTSEFDPRTAGEPLGSSARIERVTLEAGSTEGISVTLGELTDKAGWTRRYDRMIQQFDGMSDTEINELAGTQGICWGVPHTEPTVSAMGSYIFLLGHTPIQGMRWDAGHNDTINFGDTRGAIRPDTVLRSSPGLNPRLVVAGTPEQ</sequence>
<keyword evidence="1" id="KW-0812">Transmembrane</keyword>
<dbReference type="Proteomes" id="UP000271469">
    <property type="component" value="Chromosome"/>
</dbReference>
<accession>A0A3G8JGK6</accession>
<evidence type="ECO:0000313" key="3">
    <source>
        <dbReference type="Proteomes" id="UP000271469"/>
    </source>
</evidence>
<dbReference type="EMBL" id="CP033972">
    <property type="protein sequence ID" value="AZG44281.1"/>
    <property type="molecule type" value="Genomic_DNA"/>
</dbReference>
<keyword evidence="1" id="KW-1133">Transmembrane helix</keyword>
<dbReference type="KEGG" id="gom:D7316_00865"/>
<dbReference type="AlphaFoldDB" id="A0A3G8JGK6"/>
<keyword evidence="1" id="KW-0472">Membrane</keyword>